<dbReference type="Gene3D" id="1.10.3720.10">
    <property type="entry name" value="MetI-like"/>
    <property type="match status" value="1"/>
</dbReference>
<keyword evidence="8 9" id="KW-0472">Membrane</keyword>
<dbReference type="PANTHER" id="PTHR30614">
    <property type="entry name" value="MEMBRANE COMPONENT OF AMINO ACID ABC TRANSPORTER"/>
    <property type="match status" value="1"/>
</dbReference>
<dbReference type="InterPro" id="IPR035906">
    <property type="entry name" value="MetI-like_sf"/>
</dbReference>
<evidence type="ECO:0000256" key="7">
    <source>
        <dbReference type="ARBA" id="ARBA00022989"/>
    </source>
</evidence>
<name>A0ABT6KW60_9MYCO</name>
<dbReference type="Proteomes" id="UP001160130">
    <property type="component" value="Unassembled WGS sequence"/>
</dbReference>
<dbReference type="EMBL" id="JARXVE010000002">
    <property type="protein sequence ID" value="MDH6194948.1"/>
    <property type="molecule type" value="Genomic_DNA"/>
</dbReference>
<comment type="similarity">
    <text evidence="2">Belongs to the binding-protein-dependent transport system permease family. HisMQ subfamily.</text>
</comment>
<evidence type="ECO:0000259" key="10">
    <source>
        <dbReference type="PROSITE" id="PS50928"/>
    </source>
</evidence>
<keyword evidence="12" id="KW-1185">Reference proteome</keyword>
<dbReference type="InterPro" id="IPR000515">
    <property type="entry name" value="MetI-like"/>
</dbReference>
<evidence type="ECO:0000256" key="8">
    <source>
        <dbReference type="ARBA" id="ARBA00023136"/>
    </source>
</evidence>
<comment type="subcellular location">
    <subcellularLocation>
        <location evidence="1 9">Cell membrane</location>
        <topology evidence="1 9">Multi-pass membrane protein</topology>
    </subcellularLocation>
</comment>
<dbReference type="CDD" id="cd06261">
    <property type="entry name" value="TM_PBP2"/>
    <property type="match status" value="1"/>
</dbReference>
<feature type="transmembrane region" description="Helical" evidence="9">
    <location>
        <begin position="112"/>
        <end position="131"/>
    </location>
</feature>
<evidence type="ECO:0000256" key="2">
    <source>
        <dbReference type="ARBA" id="ARBA00010072"/>
    </source>
</evidence>
<keyword evidence="6" id="KW-0029">Amino-acid transport</keyword>
<reference evidence="11 12" key="1">
    <citation type="submission" date="2023-04" db="EMBL/GenBank/DDBJ databases">
        <title>Forest soil microbial communities from Buena Vista Peninsula, Colon Province, Panama.</title>
        <authorList>
            <person name="Bouskill N."/>
        </authorList>
    </citation>
    <scope>NUCLEOTIDE SEQUENCE [LARGE SCALE GENOMIC DNA]</scope>
    <source>
        <strain evidence="11 12">AC80</strain>
    </source>
</reference>
<dbReference type="SUPFAM" id="SSF161098">
    <property type="entry name" value="MetI-like"/>
    <property type="match status" value="1"/>
</dbReference>
<dbReference type="PANTHER" id="PTHR30614:SF20">
    <property type="entry name" value="GLUTAMINE TRANSPORT SYSTEM PERMEASE PROTEIN GLNP"/>
    <property type="match status" value="1"/>
</dbReference>
<dbReference type="Pfam" id="PF00528">
    <property type="entry name" value="BPD_transp_1"/>
    <property type="match status" value="1"/>
</dbReference>
<evidence type="ECO:0000256" key="1">
    <source>
        <dbReference type="ARBA" id="ARBA00004651"/>
    </source>
</evidence>
<dbReference type="InterPro" id="IPR043429">
    <property type="entry name" value="ArtM/GltK/GlnP/TcyL/YhdX-like"/>
</dbReference>
<proteinExistence type="inferred from homology"/>
<keyword evidence="7 9" id="KW-1133">Transmembrane helix</keyword>
<organism evidence="11 12">
    <name type="scientific">Mycolicibacterium frederiksbergense</name>
    <dbReference type="NCBI Taxonomy" id="117567"/>
    <lineage>
        <taxon>Bacteria</taxon>
        <taxon>Bacillati</taxon>
        <taxon>Actinomycetota</taxon>
        <taxon>Actinomycetes</taxon>
        <taxon>Mycobacteriales</taxon>
        <taxon>Mycobacteriaceae</taxon>
        <taxon>Mycolicibacterium</taxon>
    </lineage>
</organism>
<feature type="transmembrane region" description="Helical" evidence="9">
    <location>
        <begin position="29"/>
        <end position="58"/>
    </location>
</feature>
<dbReference type="RefSeq" id="WP_280831585.1">
    <property type="nucleotide sequence ID" value="NZ_JARXVE010000002.1"/>
</dbReference>
<accession>A0ABT6KW60</accession>
<evidence type="ECO:0000256" key="3">
    <source>
        <dbReference type="ARBA" id="ARBA00022448"/>
    </source>
</evidence>
<dbReference type="PROSITE" id="PS50928">
    <property type="entry name" value="ABC_TM1"/>
    <property type="match status" value="1"/>
</dbReference>
<feature type="transmembrane region" description="Helical" evidence="9">
    <location>
        <begin position="221"/>
        <end position="243"/>
    </location>
</feature>
<keyword evidence="3 9" id="KW-0813">Transport</keyword>
<evidence type="ECO:0000313" key="12">
    <source>
        <dbReference type="Proteomes" id="UP001160130"/>
    </source>
</evidence>
<dbReference type="InterPro" id="IPR010065">
    <property type="entry name" value="AA_ABC_transptr_permease_3TM"/>
</dbReference>
<feature type="domain" description="ABC transmembrane type-1" evidence="10">
    <location>
        <begin position="34"/>
        <end position="240"/>
    </location>
</feature>
<evidence type="ECO:0000256" key="4">
    <source>
        <dbReference type="ARBA" id="ARBA00022475"/>
    </source>
</evidence>
<dbReference type="NCBIfam" id="TIGR01726">
    <property type="entry name" value="HEQRo_perm_3TM"/>
    <property type="match status" value="1"/>
</dbReference>
<feature type="transmembrane region" description="Helical" evidence="9">
    <location>
        <begin position="70"/>
        <end position="92"/>
    </location>
</feature>
<evidence type="ECO:0000256" key="5">
    <source>
        <dbReference type="ARBA" id="ARBA00022692"/>
    </source>
</evidence>
<evidence type="ECO:0000256" key="9">
    <source>
        <dbReference type="RuleBase" id="RU363032"/>
    </source>
</evidence>
<protein>
    <submittedName>
        <fullName evidence="11">Polar amino acid transport system permease protein</fullName>
    </submittedName>
</protein>
<sequence>MDIKLVAAANSYPFDWPAFWDYLTNPSSLIIKGLVLTVIIAIISQVLGVLIGLAAALARGSRFRAVRWFAAGYIGLFRGTPFLVQVSIIFFAGFPFFGLSIFGGYRWDDLRILGFVIFGRILAGIFALSLNEGAYMAEIVRAGISSVEPGQIEAAHAIGMTHRQTMRRVVLPQAARTIVPPLGNQFNLMLKSTSLLSVISVTELYTAAAIIQGQTFQPFEVFGAVAIYYLALTAIWTVIQGLIERRMNHHNVQQKSKRRLVSAGQPVGSVA</sequence>
<feature type="transmembrane region" description="Helical" evidence="9">
    <location>
        <begin position="195"/>
        <end position="215"/>
    </location>
</feature>
<gene>
    <name evidence="11" type="ORF">M2272_001577</name>
</gene>
<evidence type="ECO:0000256" key="6">
    <source>
        <dbReference type="ARBA" id="ARBA00022970"/>
    </source>
</evidence>
<keyword evidence="5 9" id="KW-0812">Transmembrane</keyword>
<evidence type="ECO:0000313" key="11">
    <source>
        <dbReference type="EMBL" id="MDH6194948.1"/>
    </source>
</evidence>
<comment type="caution">
    <text evidence="11">The sequence shown here is derived from an EMBL/GenBank/DDBJ whole genome shotgun (WGS) entry which is preliminary data.</text>
</comment>
<keyword evidence="4" id="KW-1003">Cell membrane</keyword>